<comment type="caution">
    <text evidence="4">The sequence shown here is derived from an EMBL/GenBank/DDBJ whole genome shotgun (WGS) entry which is preliminary data.</text>
</comment>
<dbReference type="InterPro" id="IPR050624">
    <property type="entry name" value="HTH-type_Tx_Regulator"/>
</dbReference>
<dbReference type="SUPFAM" id="SSF46689">
    <property type="entry name" value="Homeodomain-like"/>
    <property type="match status" value="1"/>
</dbReference>
<dbReference type="EMBL" id="DXBU01000158">
    <property type="protein sequence ID" value="HIZ23507.1"/>
    <property type="molecule type" value="Genomic_DNA"/>
</dbReference>
<evidence type="ECO:0000256" key="1">
    <source>
        <dbReference type="ARBA" id="ARBA00023125"/>
    </source>
</evidence>
<dbReference type="Pfam" id="PF00440">
    <property type="entry name" value="TetR_N"/>
    <property type="match status" value="1"/>
</dbReference>
<name>A0A9D2IV29_9FIRM</name>
<proteinExistence type="predicted"/>
<feature type="DNA-binding region" description="H-T-H motif" evidence="2">
    <location>
        <begin position="28"/>
        <end position="47"/>
    </location>
</feature>
<evidence type="ECO:0000313" key="4">
    <source>
        <dbReference type="EMBL" id="HIZ23507.1"/>
    </source>
</evidence>
<dbReference type="InterPro" id="IPR009057">
    <property type="entry name" value="Homeodomain-like_sf"/>
</dbReference>
<dbReference type="Pfam" id="PF14278">
    <property type="entry name" value="TetR_C_8"/>
    <property type="match status" value="1"/>
</dbReference>
<evidence type="ECO:0000313" key="5">
    <source>
        <dbReference type="Proteomes" id="UP000824041"/>
    </source>
</evidence>
<dbReference type="InterPro" id="IPR001647">
    <property type="entry name" value="HTH_TetR"/>
</dbReference>
<dbReference type="GO" id="GO:0016301">
    <property type="term" value="F:kinase activity"/>
    <property type="evidence" value="ECO:0007669"/>
    <property type="project" value="UniProtKB-KW"/>
</dbReference>
<sequence>MPESILTKKALADSLKKLLTHLPFNKITVTEICQECGMHRQSFYYHFKDKYELVNWIFHDEFVNPMLKNPDLIGRLKFLQEICQYFYDNRDFYRKVLAINEQNSFSEYLSHFLQKVFYQYFRNILGSIEDIDFYIDFYTDAMISTIKRWISSENCYPPEKFLALVHSCLLVSIISMDEQK</sequence>
<keyword evidence="4" id="KW-0808">Transferase</keyword>
<keyword evidence="4" id="KW-0418">Kinase</keyword>
<dbReference type="AlphaFoldDB" id="A0A9D2IV29"/>
<evidence type="ECO:0000259" key="3">
    <source>
        <dbReference type="PROSITE" id="PS50977"/>
    </source>
</evidence>
<dbReference type="Gene3D" id="1.10.357.10">
    <property type="entry name" value="Tetracycline Repressor, domain 2"/>
    <property type="match status" value="1"/>
</dbReference>
<dbReference type="Proteomes" id="UP000824041">
    <property type="component" value="Unassembled WGS sequence"/>
</dbReference>
<accession>A0A9D2IV29</accession>
<feature type="domain" description="HTH tetR-type" evidence="3">
    <location>
        <begin position="5"/>
        <end position="65"/>
    </location>
</feature>
<reference evidence="4" key="2">
    <citation type="submission" date="2021-04" db="EMBL/GenBank/DDBJ databases">
        <authorList>
            <person name="Gilroy R."/>
        </authorList>
    </citation>
    <scope>NUCLEOTIDE SEQUENCE</scope>
    <source>
        <strain evidence="4">14324</strain>
    </source>
</reference>
<evidence type="ECO:0000256" key="2">
    <source>
        <dbReference type="PROSITE-ProRule" id="PRU00335"/>
    </source>
</evidence>
<protein>
    <submittedName>
        <fullName evidence="4">Dihydroxyacetone kinase transcriptional activator DhaS</fullName>
    </submittedName>
</protein>
<reference evidence="4" key="1">
    <citation type="journal article" date="2021" name="PeerJ">
        <title>Extensive microbial diversity within the chicken gut microbiome revealed by metagenomics and culture.</title>
        <authorList>
            <person name="Gilroy R."/>
            <person name="Ravi A."/>
            <person name="Getino M."/>
            <person name="Pursley I."/>
            <person name="Horton D.L."/>
            <person name="Alikhan N.F."/>
            <person name="Baker D."/>
            <person name="Gharbi K."/>
            <person name="Hall N."/>
            <person name="Watson M."/>
            <person name="Adriaenssens E.M."/>
            <person name="Foster-Nyarko E."/>
            <person name="Jarju S."/>
            <person name="Secka A."/>
            <person name="Antonio M."/>
            <person name="Oren A."/>
            <person name="Chaudhuri R.R."/>
            <person name="La Ragione R."/>
            <person name="Hildebrand F."/>
            <person name="Pallen M.J."/>
        </authorList>
    </citation>
    <scope>NUCLEOTIDE SEQUENCE</scope>
    <source>
        <strain evidence="4">14324</strain>
    </source>
</reference>
<dbReference type="InterPro" id="IPR039532">
    <property type="entry name" value="TetR_C_Firmicutes"/>
</dbReference>
<dbReference type="GO" id="GO:0003677">
    <property type="term" value="F:DNA binding"/>
    <property type="evidence" value="ECO:0007669"/>
    <property type="project" value="UniProtKB-UniRule"/>
</dbReference>
<dbReference type="InterPro" id="IPR012738">
    <property type="entry name" value="Tscrpt_reg_DhaS"/>
</dbReference>
<keyword evidence="1 2" id="KW-0238">DNA-binding</keyword>
<dbReference type="PROSITE" id="PS50977">
    <property type="entry name" value="HTH_TETR_2"/>
    <property type="match status" value="1"/>
</dbReference>
<organism evidence="4 5">
    <name type="scientific">Candidatus Blautia faecigallinarum</name>
    <dbReference type="NCBI Taxonomy" id="2838488"/>
    <lineage>
        <taxon>Bacteria</taxon>
        <taxon>Bacillati</taxon>
        <taxon>Bacillota</taxon>
        <taxon>Clostridia</taxon>
        <taxon>Lachnospirales</taxon>
        <taxon>Lachnospiraceae</taxon>
        <taxon>Blautia</taxon>
    </lineage>
</organism>
<dbReference type="NCBIfam" id="TIGR02366">
    <property type="entry name" value="DHAK_reg"/>
    <property type="match status" value="1"/>
</dbReference>
<dbReference type="PANTHER" id="PTHR43479">
    <property type="entry name" value="ACREF/ENVCD OPERON REPRESSOR-RELATED"/>
    <property type="match status" value="1"/>
</dbReference>
<gene>
    <name evidence="4" type="primary">dhaS</name>
    <name evidence="4" type="ORF">IAA21_12060</name>
</gene>
<dbReference type="PANTHER" id="PTHR43479:SF7">
    <property type="entry name" value="TETR-FAMILY TRANSCRIPTIONAL REGULATOR"/>
    <property type="match status" value="1"/>
</dbReference>